<feature type="transmembrane region" description="Helical" evidence="1">
    <location>
        <begin position="163"/>
        <end position="186"/>
    </location>
</feature>
<feature type="transmembrane region" description="Helical" evidence="1">
    <location>
        <begin position="131"/>
        <end position="151"/>
    </location>
</feature>
<dbReference type="RefSeq" id="WP_306983747.1">
    <property type="nucleotide sequence ID" value="NZ_JAUSUA010000004.1"/>
</dbReference>
<proteinExistence type="predicted"/>
<name>A0ABT9YJH6_9BACI</name>
<feature type="transmembrane region" description="Helical" evidence="1">
    <location>
        <begin position="192"/>
        <end position="212"/>
    </location>
</feature>
<dbReference type="SUPFAM" id="SSF158560">
    <property type="entry name" value="BH3980-like"/>
    <property type="match status" value="1"/>
</dbReference>
<keyword evidence="1" id="KW-0472">Membrane</keyword>
<evidence type="ECO:0000313" key="3">
    <source>
        <dbReference type="Proteomes" id="UP001225034"/>
    </source>
</evidence>
<reference evidence="2 3" key="1">
    <citation type="submission" date="2023-07" db="EMBL/GenBank/DDBJ databases">
        <title>Genomic Encyclopedia of Type Strains, Phase IV (KMG-IV): sequencing the most valuable type-strain genomes for metagenomic binning, comparative biology and taxonomic classification.</title>
        <authorList>
            <person name="Goeker M."/>
        </authorList>
    </citation>
    <scope>NUCLEOTIDE SEQUENCE [LARGE SCALE GENOMIC DNA]</scope>
    <source>
        <strain evidence="2 3">DSM 19154</strain>
    </source>
</reference>
<dbReference type="EMBL" id="JAUSUA010000004">
    <property type="protein sequence ID" value="MDQ0208012.1"/>
    <property type="molecule type" value="Genomic_DNA"/>
</dbReference>
<keyword evidence="1" id="KW-0812">Transmembrane</keyword>
<evidence type="ECO:0000313" key="2">
    <source>
        <dbReference type="EMBL" id="MDQ0208012.1"/>
    </source>
</evidence>
<keyword evidence="1" id="KW-1133">Transmembrane helix</keyword>
<organism evidence="2 3">
    <name type="scientific">Alkalicoccobacillus murimartini</name>
    <dbReference type="NCBI Taxonomy" id="171685"/>
    <lineage>
        <taxon>Bacteria</taxon>
        <taxon>Bacillati</taxon>
        <taxon>Bacillota</taxon>
        <taxon>Bacilli</taxon>
        <taxon>Bacillales</taxon>
        <taxon>Bacillaceae</taxon>
        <taxon>Alkalicoccobacillus</taxon>
    </lineage>
</organism>
<keyword evidence="3" id="KW-1185">Reference proteome</keyword>
<protein>
    <submittedName>
        <fullName evidence="2">DNA-binding ferritin-like protein (Dps family)</fullName>
    </submittedName>
</protein>
<feature type="transmembrane region" description="Helical" evidence="1">
    <location>
        <begin position="89"/>
        <end position="111"/>
    </location>
</feature>
<gene>
    <name evidence="2" type="ORF">J2S05_002821</name>
</gene>
<dbReference type="Proteomes" id="UP001225034">
    <property type="component" value="Unassembled WGS sequence"/>
</dbReference>
<comment type="caution">
    <text evidence="2">The sequence shown here is derived from an EMBL/GenBank/DDBJ whole genome shotgun (WGS) entry which is preliminary data.</text>
</comment>
<evidence type="ECO:0000256" key="1">
    <source>
        <dbReference type="SAM" id="Phobius"/>
    </source>
</evidence>
<sequence>MGKNSYENQSDDRRLLHMQDQVVFNELKDYLHTKEIPKSIADQLLHSFQKQLVTAREENKDIQDIIGEGIDTYCDREIDLVTNVAWRSILLSMVGTGFFILCAFFLLQAIVHFISFMSYGNSGATLTHVSLMPMLIFAVLGYGGLAILAYVHTNRYNVKRPLLWKISGWVSLLIGTGLCMASMSMWDEVLMIPLNTSTSLVIAVVCFVMYKWMKSPLKKVQRNRTVENN</sequence>
<accession>A0ABT9YJH6</accession>